<reference evidence="6 7" key="1">
    <citation type="submission" date="2024-04" db="EMBL/GenBank/DDBJ databases">
        <title>Genome sequencing and metabolic network reconstruction of aminoacids and betaine degradation by Anoxynatronum sibiricum.</title>
        <authorList>
            <person name="Detkova E.N."/>
            <person name="Boltjanskaja Y.V."/>
            <person name="Mardanov A.V."/>
            <person name="Kevbrin V."/>
        </authorList>
    </citation>
    <scope>NUCLEOTIDE SEQUENCE [LARGE SCALE GENOMIC DNA]</scope>
    <source>
        <strain evidence="6 7">Z-7981</strain>
    </source>
</reference>
<dbReference type="SUPFAM" id="SSF50447">
    <property type="entry name" value="Translation proteins"/>
    <property type="match status" value="1"/>
</dbReference>
<evidence type="ECO:0000259" key="5">
    <source>
        <dbReference type="PROSITE" id="PS50860"/>
    </source>
</evidence>
<dbReference type="SMART" id="SM00863">
    <property type="entry name" value="tRNA_SAD"/>
    <property type="match status" value="1"/>
</dbReference>
<name>A0ABU9VRE7_9CLOT</name>
<organism evidence="6 7">
    <name type="scientific">Anoxynatronum sibiricum</name>
    <dbReference type="NCBI Taxonomy" id="210623"/>
    <lineage>
        <taxon>Bacteria</taxon>
        <taxon>Bacillati</taxon>
        <taxon>Bacillota</taxon>
        <taxon>Clostridia</taxon>
        <taxon>Eubacteriales</taxon>
        <taxon>Clostridiaceae</taxon>
        <taxon>Anoxynatronum</taxon>
    </lineage>
</organism>
<evidence type="ECO:0000256" key="1">
    <source>
        <dbReference type="ARBA" id="ARBA00001947"/>
    </source>
</evidence>
<dbReference type="Pfam" id="PF02272">
    <property type="entry name" value="DHHA1"/>
    <property type="match status" value="1"/>
</dbReference>
<dbReference type="GO" id="GO:0016874">
    <property type="term" value="F:ligase activity"/>
    <property type="evidence" value="ECO:0007669"/>
    <property type="project" value="UniProtKB-KW"/>
</dbReference>
<keyword evidence="4" id="KW-0862">Zinc</keyword>
<dbReference type="Gene3D" id="3.10.310.40">
    <property type="match status" value="1"/>
</dbReference>
<dbReference type="EMBL" id="JBCITM010000003">
    <property type="protein sequence ID" value="MEN1759735.1"/>
    <property type="molecule type" value="Genomic_DNA"/>
</dbReference>
<evidence type="ECO:0000313" key="7">
    <source>
        <dbReference type="Proteomes" id="UP001407405"/>
    </source>
</evidence>
<comment type="subcellular location">
    <subcellularLocation>
        <location evidence="2">Cytoplasm</location>
    </subcellularLocation>
</comment>
<dbReference type="RefSeq" id="WP_343185067.1">
    <property type="nucleotide sequence ID" value="NZ_JBCITM010000003.1"/>
</dbReference>
<dbReference type="InterPro" id="IPR051335">
    <property type="entry name" value="Alanyl-tRNA_Editing_Enzymes"/>
</dbReference>
<evidence type="ECO:0000256" key="4">
    <source>
        <dbReference type="ARBA" id="ARBA00022833"/>
    </source>
</evidence>
<feature type="domain" description="Alanyl-transfer RNA synthetases family profile" evidence="5">
    <location>
        <begin position="1"/>
        <end position="248"/>
    </location>
</feature>
<comment type="caution">
    <text evidence="6">The sequence shown here is derived from an EMBL/GenBank/DDBJ whole genome shotgun (WGS) entry which is preliminary data.</text>
</comment>
<proteinExistence type="predicted"/>
<dbReference type="PROSITE" id="PS50860">
    <property type="entry name" value="AA_TRNA_LIGASE_II_ALA"/>
    <property type="match status" value="1"/>
</dbReference>
<dbReference type="Pfam" id="PF01411">
    <property type="entry name" value="tRNA-synt_2c"/>
    <property type="match status" value="1"/>
</dbReference>
<dbReference type="InterPro" id="IPR018164">
    <property type="entry name" value="Ala-tRNA-synth_IIc_N"/>
</dbReference>
<comment type="cofactor">
    <cofactor evidence="1">
        <name>Zn(2+)</name>
        <dbReference type="ChEBI" id="CHEBI:29105"/>
    </cofactor>
</comment>
<dbReference type="InterPro" id="IPR012947">
    <property type="entry name" value="tRNA_SAD"/>
</dbReference>
<dbReference type="PANTHER" id="PTHR43462:SF1">
    <property type="entry name" value="ALANYL-TRNA EDITING PROTEIN AARSD1"/>
    <property type="match status" value="1"/>
</dbReference>
<evidence type="ECO:0000256" key="3">
    <source>
        <dbReference type="ARBA" id="ARBA00022723"/>
    </source>
</evidence>
<accession>A0ABU9VRE7</accession>
<dbReference type="InterPro" id="IPR018163">
    <property type="entry name" value="Thr/Ala-tRNA-synth_IIc_edit"/>
</dbReference>
<keyword evidence="3" id="KW-0479">Metal-binding</keyword>
<sequence>MHPPYDTRKLYWEDSFLTDFKAKVTEIEATGDSTGLFRVQLDQTAFYPEGGGQPADQGWLNDFQVIHVEAKDEKVWHILSSDNDCTIHAGDMVIGTIDWIRRFDHMQQHLGQHLLSAVLYKDWNANTIGFHLGENTVTIDLDRNQFHSDNYREIENAVNQLVFRNLPVTTCLISTEEYNRLKLRKTPELTDPVRIVAIEGVDHSACSGTHPSMTGSIGPVKILKTEAYKGGTRITFVCGQRALLQFQLMQQELDHCSTLLSAGRHQILTTLTSHLQDYQHLKKSFKTLQTEWCHLEGQRLMTSAISFGHYRVIRQIYASLDAPHLQSIANILKSEANSVALLATTAPSVRFVFINTTDISGLSIKELMMSHLHHIEGKGGGNAVSAQGGGTHKAGLPLMFDALEADIKKWLHEASIEERKAPTMK</sequence>
<keyword evidence="7" id="KW-1185">Reference proteome</keyword>
<dbReference type="SUPFAM" id="SSF55186">
    <property type="entry name" value="ThrRS/AlaRS common domain"/>
    <property type="match status" value="1"/>
</dbReference>
<dbReference type="Gene3D" id="3.30.980.10">
    <property type="entry name" value="Threonyl-trna Synthetase, Chain A, domain 2"/>
    <property type="match status" value="1"/>
</dbReference>
<gene>
    <name evidence="6" type="ORF">AAIG11_04555</name>
</gene>
<dbReference type="Pfam" id="PF07973">
    <property type="entry name" value="tRNA_SAD"/>
    <property type="match status" value="1"/>
</dbReference>
<dbReference type="Proteomes" id="UP001407405">
    <property type="component" value="Unassembled WGS sequence"/>
</dbReference>
<dbReference type="InterPro" id="IPR003156">
    <property type="entry name" value="DHHA1_dom"/>
</dbReference>
<dbReference type="InterPro" id="IPR009000">
    <property type="entry name" value="Transl_B-barrel_sf"/>
</dbReference>
<dbReference type="PANTHER" id="PTHR43462">
    <property type="entry name" value="ALANYL-TRNA EDITING PROTEIN"/>
    <property type="match status" value="1"/>
</dbReference>
<protein>
    <submittedName>
        <fullName evidence="6">Alanine--tRNA ligase-related protein</fullName>
    </submittedName>
</protein>
<keyword evidence="6" id="KW-0436">Ligase</keyword>
<evidence type="ECO:0000313" key="6">
    <source>
        <dbReference type="EMBL" id="MEN1759735.1"/>
    </source>
</evidence>
<dbReference type="InterPro" id="IPR018165">
    <property type="entry name" value="Ala-tRNA-synth_IIc_core"/>
</dbReference>
<evidence type="ECO:0000256" key="2">
    <source>
        <dbReference type="ARBA" id="ARBA00004496"/>
    </source>
</evidence>
<dbReference type="Gene3D" id="2.40.30.130">
    <property type="match status" value="1"/>
</dbReference>